<proteinExistence type="predicted"/>
<gene>
    <name evidence="2" type="ORF">g.58206</name>
</gene>
<dbReference type="EMBL" id="GGMS01006340">
    <property type="protein sequence ID" value="MBY75543.1"/>
    <property type="molecule type" value="Transcribed_RNA"/>
</dbReference>
<feature type="compositionally biased region" description="Polar residues" evidence="1">
    <location>
        <begin position="120"/>
        <end position="139"/>
    </location>
</feature>
<evidence type="ECO:0000256" key="1">
    <source>
        <dbReference type="SAM" id="MobiDB-lite"/>
    </source>
</evidence>
<organism evidence="2">
    <name type="scientific">Sipha flava</name>
    <name type="common">yellow sugarcane aphid</name>
    <dbReference type="NCBI Taxonomy" id="143950"/>
    <lineage>
        <taxon>Eukaryota</taxon>
        <taxon>Metazoa</taxon>
        <taxon>Ecdysozoa</taxon>
        <taxon>Arthropoda</taxon>
        <taxon>Hexapoda</taxon>
        <taxon>Insecta</taxon>
        <taxon>Pterygota</taxon>
        <taxon>Neoptera</taxon>
        <taxon>Paraneoptera</taxon>
        <taxon>Hemiptera</taxon>
        <taxon>Sternorrhyncha</taxon>
        <taxon>Aphidomorpha</taxon>
        <taxon>Aphidoidea</taxon>
        <taxon>Aphididae</taxon>
        <taxon>Sipha</taxon>
    </lineage>
</organism>
<protein>
    <submittedName>
        <fullName evidence="2">Uncharacterized protein</fullName>
    </submittedName>
</protein>
<evidence type="ECO:0000313" key="2">
    <source>
        <dbReference type="EMBL" id="MBY75543.1"/>
    </source>
</evidence>
<sequence length="139" mass="15495">MRKKNLPYAFIERTNEWRARVTTAVKTRACSGHGNVAHAGRFPSALCLLSVRARTRMRIVGVRACVFATHVKPRRVRVCNITLPPPPAQPSCATPLARHRPFSRTRSPPPVTVTHRFPSTLRSPRTPTAVRTHSTTADL</sequence>
<reference evidence="2" key="1">
    <citation type="submission" date="2018-04" db="EMBL/GenBank/DDBJ databases">
        <title>Transcriptome assembly of Sipha flava.</title>
        <authorList>
            <person name="Scully E.D."/>
            <person name="Geib S.M."/>
            <person name="Palmer N.A."/>
            <person name="Koch K."/>
            <person name="Bradshaw J."/>
            <person name="Heng-Moss T."/>
            <person name="Sarath G."/>
        </authorList>
    </citation>
    <scope>NUCLEOTIDE SEQUENCE</scope>
</reference>
<dbReference type="AlphaFoldDB" id="A0A2S2QCW8"/>
<name>A0A2S2QCW8_9HEMI</name>
<accession>A0A2S2QCW8</accession>
<feature type="region of interest" description="Disordered" evidence="1">
    <location>
        <begin position="89"/>
        <end position="139"/>
    </location>
</feature>